<organism evidence="2 3">
    <name type="scientific">Orchesella cincta</name>
    <name type="common">Springtail</name>
    <name type="synonym">Podura cincta</name>
    <dbReference type="NCBI Taxonomy" id="48709"/>
    <lineage>
        <taxon>Eukaryota</taxon>
        <taxon>Metazoa</taxon>
        <taxon>Ecdysozoa</taxon>
        <taxon>Arthropoda</taxon>
        <taxon>Hexapoda</taxon>
        <taxon>Collembola</taxon>
        <taxon>Entomobryomorpha</taxon>
        <taxon>Entomobryoidea</taxon>
        <taxon>Orchesellidae</taxon>
        <taxon>Orchesellinae</taxon>
        <taxon>Orchesella</taxon>
    </lineage>
</organism>
<dbReference type="Proteomes" id="UP000094527">
    <property type="component" value="Unassembled WGS sequence"/>
</dbReference>
<evidence type="ECO:0000256" key="1">
    <source>
        <dbReference type="SAM" id="MobiDB-lite"/>
    </source>
</evidence>
<dbReference type="EMBL" id="LJIJ01000042">
    <property type="protein sequence ID" value="ODN04499.1"/>
    <property type="molecule type" value="Genomic_DNA"/>
</dbReference>
<feature type="compositionally biased region" description="Acidic residues" evidence="1">
    <location>
        <begin position="49"/>
        <end position="58"/>
    </location>
</feature>
<feature type="non-terminal residue" evidence="2">
    <location>
        <position position="159"/>
    </location>
</feature>
<gene>
    <name evidence="2" type="ORF">Ocin01_02181</name>
</gene>
<feature type="non-terminal residue" evidence="2">
    <location>
        <position position="1"/>
    </location>
</feature>
<evidence type="ECO:0000313" key="2">
    <source>
        <dbReference type="EMBL" id="ODN04499.1"/>
    </source>
</evidence>
<name>A0A1D2NGX8_ORCCI</name>
<keyword evidence="3" id="KW-1185">Reference proteome</keyword>
<sequence>VGKGHILNRKHCLELKESRSFATTFGILWLRFKLLFSFVMSGEIEDSYSGDSFFDDEPTSSKRDEDSNLISIGKQDEPKSPPSGHHERITTVESMEEYSEVSSPPPDAVAKSCMSTIEEESRSYDTSTAASVSYSRRVAQEQVASSEEDFLKSNKAQSQ</sequence>
<reference evidence="2 3" key="1">
    <citation type="journal article" date="2016" name="Genome Biol. Evol.">
        <title>Gene Family Evolution Reflects Adaptation to Soil Environmental Stressors in the Genome of the Collembolan Orchesella cincta.</title>
        <authorList>
            <person name="Faddeeva-Vakhrusheva A."/>
            <person name="Derks M.F."/>
            <person name="Anvar S.Y."/>
            <person name="Agamennone V."/>
            <person name="Suring W."/>
            <person name="Smit S."/>
            <person name="van Straalen N.M."/>
            <person name="Roelofs D."/>
        </authorList>
    </citation>
    <scope>NUCLEOTIDE SEQUENCE [LARGE SCALE GENOMIC DNA]</scope>
    <source>
        <tissue evidence="2">Mixed pool</tissue>
    </source>
</reference>
<dbReference type="AlphaFoldDB" id="A0A1D2NGX8"/>
<feature type="region of interest" description="Disordered" evidence="1">
    <location>
        <begin position="49"/>
        <end position="134"/>
    </location>
</feature>
<comment type="caution">
    <text evidence="2">The sequence shown here is derived from an EMBL/GenBank/DDBJ whole genome shotgun (WGS) entry which is preliminary data.</text>
</comment>
<evidence type="ECO:0000313" key="3">
    <source>
        <dbReference type="Proteomes" id="UP000094527"/>
    </source>
</evidence>
<proteinExistence type="predicted"/>
<protein>
    <submittedName>
        <fullName evidence="2">Uncharacterized protein</fullName>
    </submittedName>
</protein>
<feature type="compositionally biased region" description="Polar residues" evidence="1">
    <location>
        <begin position="124"/>
        <end position="134"/>
    </location>
</feature>
<feature type="compositionally biased region" description="Basic and acidic residues" evidence="1">
    <location>
        <begin position="74"/>
        <end position="90"/>
    </location>
</feature>
<accession>A0A1D2NGX8</accession>